<evidence type="ECO:0000313" key="7">
    <source>
        <dbReference type="EMBL" id="MCS5735878.1"/>
    </source>
</evidence>
<feature type="domain" description="LysR substrate-binding" evidence="6">
    <location>
        <begin position="115"/>
        <end position="176"/>
    </location>
</feature>
<name>A0ABT2H7M8_9MICO</name>
<keyword evidence="8" id="KW-1185">Reference proteome</keyword>
<evidence type="ECO:0000259" key="6">
    <source>
        <dbReference type="Pfam" id="PF03466"/>
    </source>
</evidence>
<feature type="domain" description="LysR substrate-binding" evidence="6">
    <location>
        <begin position="15"/>
        <end position="109"/>
    </location>
</feature>
<evidence type="ECO:0000256" key="5">
    <source>
        <dbReference type="SAM" id="MobiDB-lite"/>
    </source>
</evidence>
<comment type="caution">
    <text evidence="7">The sequence shown here is derived from an EMBL/GenBank/DDBJ whole genome shotgun (WGS) entry which is preliminary data.</text>
</comment>
<gene>
    <name evidence="7" type="ORF">N1032_19225</name>
</gene>
<dbReference type="PANTHER" id="PTHR30346">
    <property type="entry name" value="TRANSCRIPTIONAL DUAL REGULATOR HCAR-RELATED"/>
    <property type="match status" value="1"/>
</dbReference>
<proteinExistence type="inferred from homology"/>
<organism evidence="7 8">
    <name type="scientific">Herbiconiux daphne</name>
    <dbReference type="NCBI Taxonomy" id="2970914"/>
    <lineage>
        <taxon>Bacteria</taxon>
        <taxon>Bacillati</taxon>
        <taxon>Actinomycetota</taxon>
        <taxon>Actinomycetes</taxon>
        <taxon>Micrococcales</taxon>
        <taxon>Microbacteriaceae</taxon>
        <taxon>Herbiconiux</taxon>
    </lineage>
</organism>
<evidence type="ECO:0000313" key="8">
    <source>
        <dbReference type="Proteomes" id="UP001165586"/>
    </source>
</evidence>
<evidence type="ECO:0000256" key="3">
    <source>
        <dbReference type="ARBA" id="ARBA00023125"/>
    </source>
</evidence>
<protein>
    <submittedName>
        <fullName evidence="7">LysR substrate-binding domain-containing protein</fullName>
    </submittedName>
</protein>
<dbReference type="Pfam" id="PF03466">
    <property type="entry name" value="LysR_substrate"/>
    <property type="match status" value="2"/>
</dbReference>
<sequence>MAFRVAFVPGVTPTKWFRVWAERRADVALEPVPIDHADQRRVLDDDLADVVFARLPIDRDGVSAIPLYAEVPVVVVSNDHEFAALGDDETVDVADLEGQRLLEIAPGPTGGADAFELVAAGVGLVQVPKSLARLHGRKDVTARELTGAPETQIVLAWRDDRRSELVDEFIGVVRGRTANSSRMTAEEVEELRRQKPTAKAKAKAAEARAAAAKAQPKGKAKGKGTPQPGRTRPRSSGRGRR</sequence>
<keyword evidence="3" id="KW-0238">DNA-binding</keyword>
<keyword evidence="2" id="KW-0805">Transcription regulation</keyword>
<evidence type="ECO:0000256" key="2">
    <source>
        <dbReference type="ARBA" id="ARBA00023015"/>
    </source>
</evidence>
<dbReference type="SUPFAM" id="SSF53850">
    <property type="entry name" value="Periplasmic binding protein-like II"/>
    <property type="match status" value="1"/>
</dbReference>
<evidence type="ECO:0000256" key="4">
    <source>
        <dbReference type="ARBA" id="ARBA00023163"/>
    </source>
</evidence>
<accession>A0ABT2H7M8</accession>
<dbReference type="Proteomes" id="UP001165586">
    <property type="component" value="Unassembled WGS sequence"/>
</dbReference>
<dbReference type="RefSeq" id="WP_259541128.1">
    <property type="nucleotide sequence ID" value="NZ_JANLCJ010000009.1"/>
</dbReference>
<reference evidence="7" key="1">
    <citation type="submission" date="2022-08" db="EMBL/GenBank/DDBJ databases">
        <authorList>
            <person name="Deng Y."/>
            <person name="Han X.-F."/>
            <person name="Zhang Y.-Q."/>
        </authorList>
    </citation>
    <scope>NUCLEOTIDE SEQUENCE</scope>
    <source>
        <strain evidence="7">CPCC 203386</strain>
    </source>
</reference>
<comment type="similarity">
    <text evidence="1">Belongs to the LysR transcriptional regulatory family.</text>
</comment>
<dbReference type="PANTHER" id="PTHR30346:SF0">
    <property type="entry name" value="HCA OPERON TRANSCRIPTIONAL ACTIVATOR HCAR"/>
    <property type="match status" value="1"/>
</dbReference>
<dbReference type="InterPro" id="IPR005119">
    <property type="entry name" value="LysR_subst-bd"/>
</dbReference>
<evidence type="ECO:0000256" key="1">
    <source>
        <dbReference type="ARBA" id="ARBA00009437"/>
    </source>
</evidence>
<dbReference type="EMBL" id="JANLCJ010000009">
    <property type="protein sequence ID" value="MCS5735878.1"/>
    <property type="molecule type" value="Genomic_DNA"/>
</dbReference>
<dbReference type="Gene3D" id="3.40.190.10">
    <property type="entry name" value="Periplasmic binding protein-like II"/>
    <property type="match status" value="4"/>
</dbReference>
<feature type="region of interest" description="Disordered" evidence="5">
    <location>
        <begin position="179"/>
        <end position="241"/>
    </location>
</feature>
<feature type="compositionally biased region" description="Basic residues" evidence="5">
    <location>
        <begin position="231"/>
        <end position="241"/>
    </location>
</feature>
<keyword evidence="4" id="KW-0804">Transcription</keyword>